<dbReference type="SUPFAM" id="SSF53850">
    <property type="entry name" value="Periplasmic binding protein-like II"/>
    <property type="match status" value="1"/>
</dbReference>
<proteinExistence type="predicted"/>
<keyword evidence="4" id="KW-0574">Periplasm</keyword>
<dbReference type="GO" id="GO:0042597">
    <property type="term" value="C:periplasmic space"/>
    <property type="evidence" value="ECO:0007669"/>
    <property type="project" value="UniProtKB-SubCell"/>
</dbReference>
<protein>
    <submittedName>
        <fullName evidence="6">Spermidine/putrescine ABC transporter substrate-binding protein</fullName>
    </submittedName>
</protein>
<evidence type="ECO:0000256" key="2">
    <source>
        <dbReference type="ARBA" id="ARBA00022448"/>
    </source>
</evidence>
<gene>
    <name evidence="6" type="ORF">V466_28270</name>
</gene>
<dbReference type="PANTHER" id="PTHR30222">
    <property type="entry name" value="SPERMIDINE/PUTRESCINE-BINDING PERIPLASMIC PROTEIN"/>
    <property type="match status" value="1"/>
</dbReference>
<comment type="caution">
    <text evidence="6">The sequence shown here is derived from an EMBL/GenBank/DDBJ whole genome shotgun (WGS) entry which is preliminary data.</text>
</comment>
<comment type="subcellular location">
    <subcellularLocation>
        <location evidence="1">Periplasm</location>
    </subcellularLocation>
</comment>
<feature type="signal peptide" evidence="5">
    <location>
        <begin position="1"/>
        <end position="30"/>
    </location>
</feature>
<evidence type="ECO:0000256" key="3">
    <source>
        <dbReference type="ARBA" id="ARBA00022729"/>
    </source>
</evidence>
<organism evidence="6 7">
    <name type="scientific">Pseudomonas mandelii PD30</name>
    <dbReference type="NCBI Taxonomy" id="1419583"/>
    <lineage>
        <taxon>Bacteria</taxon>
        <taxon>Pseudomonadati</taxon>
        <taxon>Pseudomonadota</taxon>
        <taxon>Gammaproteobacteria</taxon>
        <taxon>Pseudomonadales</taxon>
        <taxon>Pseudomonadaceae</taxon>
        <taxon>Pseudomonas</taxon>
    </lineage>
</organism>
<sequence>MMLKNTIFKSMRYGVAGLALSCFSVFTVQAAEPKELFFYNWTDYYPVDLLAKFEKETGIKVTMDGYDSNETLLAKLQAGGAAYDVIVPSQSIMRTLINQNLLLQIDASTLPNFQYVKPAFRDPGFDPGRKFSAPYLWGTTGFSYDSARVPGGKLDDSWKEFFEPRKELEGQLAALDTSSSVINAASHYLNVDECSENPQDAKRILELLQKQKPHLKMYSSDNTVDRMASGEVIMMQNWNGSTARATLQKSTIKYVYPREGLAMFQDNFAVPKSAPHPGNAKIFIDWMMKPENAAAVSNSIAYANGIQSDKLIDAKWRVMDAINMPDEFASRLRPEKECSNKARELQDRIWSKLKG</sequence>
<dbReference type="AlphaFoldDB" id="A0A059KUD1"/>
<feature type="chain" id="PRO_5001576261" evidence="5">
    <location>
        <begin position="31"/>
        <end position="355"/>
    </location>
</feature>
<keyword evidence="3 5" id="KW-0732">Signal</keyword>
<evidence type="ECO:0000256" key="4">
    <source>
        <dbReference type="ARBA" id="ARBA00022764"/>
    </source>
</evidence>
<evidence type="ECO:0000313" key="7">
    <source>
        <dbReference type="Proteomes" id="UP000026739"/>
    </source>
</evidence>
<dbReference type="GO" id="GO:0019808">
    <property type="term" value="F:polyamine binding"/>
    <property type="evidence" value="ECO:0007669"/>
    <property type="project" value="InterPro"/>
</dbReference>
<dbReference type="InterPro" id="IPR001188">
    <property type="entry name" value="Sperm_putr-bd"/>
</dbReference>
<dbReference type="PIRSF" id="PIRSF019574">
    <property type="entry name" value="Periplasmic_polyamine_BP"/>
    <property type="match status" value="1"/>
</dbReference>
<dbReference type="eggNOG" id="COG0687">
    <property type="taxonomic scope" value="Bacteria"/>
</dbReference>
<dbReference type="GO" id="GO:0015846">
    <property type="term" value="P:polyamine transport"/>
    <property type="evidence" value="ECO:0007669"/>
    <property type="project" value="InterPro"/>
</dbReference>
<evidence type="ECO:0000256" key="5">
    <source>
        <dbReference type="SAM" id="SignalP"/>
    </source>
</evidence>
<dbReference type="PANTHER" id="PTHR30222:SF12">
    <property type="entry name" value="NORSPERMIDINE SENSOR"/>
    <property type="match status" value="1"/>
</dbReference>
<dbReference type="Gene3D" id="3.40.190.10">
    <property type="entry name" value="Periplasmic binding protein-like II"/>
    <property type="match status" value="2"/>
</dbReference>
<dbReference type="PRINTS" id="PR00909">
    <property type="entry name" value="SPERMDNBNDNG"/>
</dbReference>
<name>A0A059KUD1_9PSED</name>
<dbReference type="InterPro" id="IPR006059">
    <property type="entry name" value="SBP"/>
</dbReference>
<dbReference type="Proteomes" id="UP000026739">
    <property type="component" value="Unassembled WGS sequence"/>
</dbReference>
<evidence type="ECO:0000313" key="6">
    <source>
        <dbReference type="EMBL" id="KDD65616.1"/>
    </source>
</evidence>
<accession>A0A059KUD1</accession>
<keyword evidence="2" id="KW-0813">Transport</keyword>
<dbReference type="Pfam" id="PF13416">
    <property type="entry name" value="SBP_bac_8"/>
    <property type="match status" value="1"/>
</dbReference>
<reference evidence="6 7" key="1">
    <citation type="submission" date="2013-12" db="EMBL/GenBank/DDBJ databases">
        <authorList>
            <person name="Formusa P.A."/>
            <person name="Habash M."/>
            <person name="Lee H."/>
            <person name="Trevors J.T."/>
        </authorList>
    </citation>
    <scope>NUCLEOTIDE SEQUENCE [LARGE SCALE GENOMIC DNA]</scope>
    <source>
        <strain evidence="6 7">PD30</strain>
    </source>
</reference>
<dbReference type="EMBL" id="AZQQ01000108">
    <property type="protein sequence ID" value="KDD65616.1"/>
    <property type="molecule type" value="Genomic_DNA"/>
</dbReference>
<evidence type="ECO:0000256" key="1">
    <source>
        <dbReference type="ARBA" id="ARBA00004418"/>
    </source>
</evidence>